<dbReference type="SMART" id="SM00354">
    <property type="entry name" value="HTH_LACI"/>
    <property type="match status" value="1"/>
</dbReference>
<dbReference type="HOGENOM" id="CLU_037628_6_1_9"/>
<comment type="caution">
    <text evidence="5">The sequence shown here is derived from an EMBL/GenBank/DDBJ whole genome shotgun (WGS) entry which is preliminary data.</text>
</comment>
<dbReference type="InterPro" id="IPR010982">
    <property type="entry name" value="Lambda_DNA-bd_dom_sf"/>
</dbReference>
<dbReference type="Proteomes" id="UP000006238">
    <property type="component" value="Unassembled WGS sequence"/>
</dbReference>
<dbReference type="SUPFAM" id="SSF53822">
    <property type="entry name" value="Periplasmic binding protein-like I"/>
    <property type="match status" value="1"/>
</dbReference>
<dbReference type="GO" id="GO:0000976">
    <property type="term" value="F:transcription cis-regulatory region binding"/>
    <property type="evidence" value="ECO:0007669"/>
    <property type="project" value="TreeGrafter"/>
</dbReference>
<dbReference type="SUPFAM" id="SSF47413">
    <property type="entry name" value="lambda repressor-like DNA-binding domains"/>
    <property type="match status" value="1"/>
</dbReference>
<name>D4RXG5_9FIRM</name>
<dbReference type="PROSITE" id="PS50932">
    <property type="entry name" value="HTH_LACI_2"/>
    <property type="match status" value="1"/>
</dbReference>
<proteinExistence type="predicted"/>
<dbReference type="GO" id="GO:0003700">
    <property type="term" value="F:DNA-binding transcription factor activity"/>
    <property type="evidence" value="ECO:0007669"/>
    <property type="project" value="TreeGrafter"/>
</dbReference>
<dbReference type="CDD" id="cd01392">
    <property type="entry name" value="HTH_LacI"/>
    <property type="match status" value="1"/>
</dbReference>
<keyword evidence="1" id="KW-0805">Transcription regulation</keyword>
<keyword evidence="3" id="KW-0804">Transcription</keyword>
<dbReference type="Gene3D" id="3.40.50.2300">
    <property type="match status" value="2"/>
</dbReference>
<protein>
    <submittedName>
        <fullName evidence="5">Transcriptional regulator, LacI family</fullName>
    </submittedName>
</protein>
<evidence type="ECO:0000313" key="5">
    <source>
        <dbReference type="EMBL" id="EFF69327.1"/>
    </source>
</evidence>
<reference evidence="5 6" key="1">
    <citation type="submission" date="2010-02" db="EMBL/GenBank/DDBJ databases">
        <authorList>
            <person name="Weinstock G."/>
            <person name="Sodergren E."/>
            <person name="Clifton S."/>
            <person name="Fulton L."/>
            <person name="Fulton B."/>
            <person name="Courtney L."/>
            <person name="Fronick C."/>
            <person name="Harrison M."/>
            <person name="Strong C."/>
            <person name="Farmer C."/>
            <person name="Delahaunty K."/>
            <person name="Markovic C."/>
            <person name="Hall O."/>
            <person name="Minx P."/>
            <person name="Tomlinson C."/>
            <person name="Mitreva M."/>
            <person name="Nelson J."/>
            <person name="Hou S."/>
            <person name="Wollam A."/>
            <person name="Pepin K.H."/>
            <person name="Johnson M."/>
            <person name="Bhonagiri V."/>
            <person name="Zhang X."/>
            <person name="Suruliraj S."/>
            <person name="Warren W."/>
            <person name="Chinwalla A."/>
            <person name="Mardis E.R."/>
            <person name="Wilson R.K."/>
        </authorList>
    </citation>
    <scope>NUCLEOTIDE SEQUENCE [LARGE SCALE GENOMIC DNA]</scope>
    <source>
        <strain evidence="5 6">DSM 2876</strain>
    </source>
</reference>
<dbReference type="eggNOG" id="COG1609">
    <property type="taxonomic scope" value="Bacteria"/>
</dbReference>
<evidence type="ECO:0000259" key="4">
    <source>
        <dbReference type="PROSITE" id="PS50932"/>
    </source>
</evidence>
<sequence length="335" mass="37418">MTIKDIAKESGYSIGTVSRVLNNASDVSEHAKNSVMQVVNKYNFRLNNNAKHLKQQSKDGIAIIIKGTQNMLFAAVLEPMQRLVESKGYASLMYYISEDDNEIEQAIQICKERRPLGILFLGCNHDYFRKYFHRITVPCVLVTSNAEGLQLDNLSSVCTDDKSAARLAVEHLIKQGHKNIGVLGGNMSASNAVYSRYVGVKEALVEHGYGFDEDRQFVTSYFTISGGYEAMNRLFDKMPELTAVFAMSDVTAIGAIRAIWDKGLRVPEDISVVGFDGIDIGNYFKPRLTTIRQHKEKIAARSVEILLDCIDNGARPVYEVEEFALVKGESVRKIN</sequence>
<dbReference type="InterPro" id="IPR046335">
    <property type="entry name" value="LacI/GalR-like_sensor"/>
</dbReference>
<keyword evidence="6" id="KW-1185">Reference proteome</keyword>
<evidence type="ECO:0000256" key="2">
    <source>
        <dbReference type="ARBA" id="ARBA00023125"/>
    </source>
</evidence>
<dbReference type="AlphaFoldDB" id="D4RXG5"/>
<evidence type="ECO:0000256" key="3">
    <source>
        <dbReference type="ARBA" id="ARBA00023163"/>
    </source>
</evidence>
<dbReference type="GeneID" id="98919315"/>
<dbReference type="CDD" id="cd06267">
    <property type="entry name" value="PBP1_LacI_sugar_binding-like"/>
    <property type="match status" value="1"/>
</dbReference>
<dbReference type="InterPro" id="IPR000843">
    <property type="entry name" value="HTH_LacI"/>
</dbReference>
<dbReference type="Pfam" id="PF13377">
    <property type="entry name" value="Peripla_BP_3"/>
    <property type="match status" value="1"/>
</dbReference>
<dbReference type="RefSeq" id="WP_005601407.1">
    <property type="nucleotide sequence ID" value="NZ_GG663520.1"/>
</dbReference>
<dbReference type="PANTHER" id="PTHR30146">
    <property type="entry name" value="LACI-RELATED TRANSCRIPTIONAL REPRESSOR"/>
    <property type="match status" value="1"/>
</dbReference>
<evidence type="ECO:0000313" key="6">
    <source>
        <dbReference type="Proteomes" id="UP000006238"/>
    </source>
</evidence>
<organism evidence="5 6">
    <name type="scientific">Eshraghiella crossota DSM 2876</name>
    <dbReference type="NCBI Taxonomy" id="511680"/>
    <lineage>
        <taxon>Bacteria</taxon>
        <taxon>Bacillati</taxon>
        <taxon>Bacillota</taxon>
        <taxon>Clostridia</taxon>
        <taxon>Lachnospirales</taxon>
        <taxon>Lachnospiraceae</taxon>
        <taxon>Eshraghiella</taxon>
    </lineage>
</organism>
<dbReference type="EMBL" id="ABWN01000019">
    <property type="protein sequence ID" value="EFF69327.1"/>
    <property type="molecule type" value="Genomic_DNA"/>
</dbReference>
<accession>D4RXG5</accession>
<feature type="domain" description="HTH lacI-type" evidence="4">
    <location>
        <begin position="1"/>
        <end position="55"/>
    </location>
</feature>
<gene>
    <name evidence="5" type="ORF">BUTYVIB_00516</name>
</gene>
<keyword evidence="2" id="KW-0238">DNA-binding</keyword>
<dbReference type="Gene3D" id="1.10.260.40">
    <property type="entry name" value="lambda repressor-like DNA-binding domains"/>
    <property type="match status" value="1"/>
</dbReference>
<dbReference type="Pfam" id="PF00356">
    <property type="entry name" value="LacI"/>
    <property type="match status" value="1"/>
</dbReference>
<evidence type="ECO:0000256" key="1">
    <source>
        <dbReference type="ARBA" id="ARBA00023015"/>
    </source>
</evidence>
<dbReference type="InterPro" id="IPR028082">
    <property type="entry name" value="Peripla_BP_I"/>
</dbReference>
<dbReference type="STRING" id="45851.BHV86_02725"/>
<dbReference type="PANTHER" id="PTHR30146:SF109">
    <property type="entry name" value="HTH-TYPE TRANSCRIPTIONAL REGULATOR GALS"/>
    <property type="match status" value="1"/>
</dbReference>